<organism evidence="1 2">
    <name type="scientific">Elysia crispata</name>
    <name type="common">lettuce slug</name>
    <dbReference type="NCBI Taxonomy" id="231223"/>
    <lineage>
        <taxon>Eukaryota</taxon>
        <taxon>Metazoa</taxon>
        <taxon>Spiralia</taxon>
        <taxon>Lophotrochozoa</taxon>
        <taxon>Mollusca</taxon>
        <taxon>Gastropoda</taxon>
        <taxon>Heterobranchia</taxon>
        <taxon>Euthyneura</taxon>
        <taxon>Panpulmonata</taxon>
        <taxon>Sacoglossa</taxon>
        <taxon>Placobranchoidea</taxon>
        <taxon>Plakobranchidae</taxon>
        <taxon>Elysia</taxon>
    </lineage>
</organism>
<sequence>MGFIIQRAVDWGQRPGTVILIQRIFVIDSRLDSPKGLLLTRETRSASSEESALAMSAVIRETSRGNTETEESGLALFGVIRKPSLQVQRLRMPEFALSGVIRETVSIKLQKTLKIWTRLVWRDT</sequence>
<dbReference type="Proteomes" id="UP001283361">
    <property type="component" value="Unassembled WGS sequence"/>
</dbReference>
<dbReference type="AlphaFoldDB" id="A0AAE1E464"/>
<gene>
    <name evidence="1" type="ORF">RRG08_063010</name>
</gene>
<accession>A0AAE1E464</accession>
<proteinExistence type="predicted"/>
<comment type="caution">
    <text evidence="1">The sequence shown here is derived from an EMBL/GenBank/DDBJ whole genome shotgun (WGS) entry which is preliminary data.</text>
</comment>
<dbReference type="EMBL" id="JAWDGP010001215">
    <property type="protein sequence ID" value="KAK3793576.1"/>
    <property type="molecule type" value="Genomic_DNA"/>
</dbReference>
<evidence type="ECO:0000313" key="2">
    <source>
        <dbReference type="Proteomes" id="UP001283361"/>
    </source>
</evidence>
<evidence type="ECO:0000313" key="1">
    <source>
        <dbReference type="EMBL" id="KAK3793576.1"/>
    </source>
</evidence>
<reference evidence="1" key="1">
    <citation type="journal article" date="2023" name="G3 (Bethesda)">
        <title>A reference genome for the long-term kleptoplast-retaining sea slug Elysia crispata morphotype clarki.</title>
        <authorList>
            <person name="Eastman K.E."/>
            <person name="Pendleton A.L."/>
            <person name="Shaikh M.A."/>
            <person name="Suttiyut T."/>
            <person name="Ogas R."/>
            <person name="Tomko P."/>
            <person name="Gavelis G."/>
            <person name="Widhalm J.R."/>
            <person name="Wisecaver J.H."/>
        </authorList>
    </citation>
    <scope>NUCLEOTIDE SEQUENCE</scope>
    <source>
        <strain evidence="1">ECLA1</strain>
    </source>
</reference>
<protein>
    <submittedName>
        <fullName evidence="1">Uncharacterized protein</fullName>
    </submittedName>
</protein>
<name>A0AAE1E464_9GAST</name>
<keyword evidence="2" id="KW-1185">Reference proteome</keyword>